<dbReference type="EMBL" id="AMYB01000007">
    <property type="protein sequence ID" value="OAD00397.1"/>
    <property type="molecule type" value="Genomic_DNA"/>
</dbReference>
<gene>
    <name evidence="1" type="ORF">MUCCIDRAFT_157050</name>
</gene>
<comment type="caution">
    <text evidence="1">The sequence shown here is derived from an EMBL/GenBank/DDBJ whole genome shotgun (WGS) entry which is preliminary data.</text>
</comment>
<sequence length="131" mass="14934">MTMVKAGIAMTLLHLLKQEAAEINHVIMMMTIIISNIHHHNNVHYLLYKNNIPTAQIDPDILKKIVAAIMTLQHLSKVKEVREAMAIDPTAMIKVHPHQQQQLTMITMIREECLHNPGIVLLVIRIMAPQK</sequence>
<name>A0A162YSV1_MUCCL</name>
<dbReference type="AlphaFoldDB" id="A0A162YSV1"/>
<keyword evidence="2" id="KW-1185">Reference proteome</keyword>
<organism evidence="1 2">
    <name type="scientific">Mucor lusitanicus CBS 277.49</name>
    <dbReference type="NCBI Taxonomy" id="747725"/>
    <lineage>
        <taxon>Eukaryota</taxon>
        <taxon>Fungi</taxon>
        <taxon>Fungi incertae sedis</taxon>
        <taxon>Mucoromycota</taxon>
        <taxon>Mucoromycotina</taxon>
        <taxon>Mucoromycetes</taxon>
        <taxon>Mucorales</taxon>
        <taxon>Mucorineae</taxon>
        <taxon>Mucoraceae</taxon>
        <taxon>Mucor</taxon>
    </lineage>
</organism>
<reference evidence="1 2" key="1">
    <citation type="submission" date="2015-06" db="EMBL/GenBank/DDBJ databases">
        <title>Expansion of signal transduction pathways in fungi by whole-genome duplication.</title>
        <authorList>
            <consortium name="DOE Joint Genome Institute"/>
            <person name="Corrochano L.M."/>
            <person name="Kuo A."/>
            <person name="Marcet-Houben M."/>
            <person name="Polaino S."/>
            <person name="Salamov A."/>
            <person name="Villalobos J.M."/>
            <person name="Alvarez M.I."/>
            <person name="Avalos J."/>
            <person name="Benito E.P."/>
            <person name="Benoit I."/>
            <person name="Burger G."/>
            <person name="Camino L.P."/>
            <person name="Canovas D."/>
            <person name="Cerda-Olmedo E."/>
            <person name="Cheng J.-F."/>
            <person name="Dominguez A."/>
            <person name="Elias M."/>
            <person name="Eslava A.P."/>
            <person name="Glaser F."/>
            <person name="Grimwood J."/>
            <person name="Gutierrez G."/>
            <person name="Heitman J."/>
            <person name="Henrissat B."/>
            <person name="Iturriaga E.A."/>
            <person name="Lang B.F."/>
            <person name="Lavin J.L."/>
            <person name="Lee S."/>
            <person name="Li W."/>
            <person name="Lindquist E."/>
            <person name="Lopez-Garcia S."/>
            <person name="Luque E.M."/>
            <person name="Marcos A.T."/>
            <person name="Martin J."/>
            <person name="Mccluskey K."/>
            <person name="Medina H.R."/>
            <person name="Miralles-Duran A."/>
            <person name="Miyazaki A."/>
            <person name="Munoz-Torres E."/>
            <person name="Oguiza J.A."/>
            <person name="Ohm R."/>
            <person name="Olmedo M."/>
            <person name="Orejas M."/>
            <person name="Ortiz-Castellanos L."/>
            <person name="Pisabarro A.G."/>
            <person name="Rodriguez-Romero J."/>
            <person name="Ruiz-Herrera J."/>
            <person name="Ruiz-Vazquez R."/>
            <person name="Sanz C."/>
            <person name="Schackwitz W."/>
            <person name="Schmutz J."/>
            <person name="Shahriari M."/>
            <person name="Shelest E."/>
            <person name="Silva-Franco F."/>
            <person name="Soanes D."/>
            <person name="Syed K."/>
            <person name="Tagua V.G."/>
            <person name="Talbot N.J."/>
            <person name="Thon M."/>
            <person name="De Vries R.P."/>
            <person name="Wiebenga A."/>
            <person name="Yadav J.S."/>
            <person name="Braun E.L."/>
            <person name="Baker S."/>
            <person name="Garre V."/>
            <person name="Horwitz B."/>
            <person name="Torres-Martinez S."/>
            <person name="Idnurm A."/>
            <person name="Herrera-Estrella A."/>
            <person name="Gabaldon T."/>
            <person name="Grigoriev I.V."/>
        </authorList>
    </citation>
    <scope>NUCLEOTIDE SEQUENCE [LARGE SCALE GENOMIC DNA]</scope>
    <source>
        <strain evidence="1 2">CBS 277.49</strain>
    </source>
</reference>
<proteinExistence type="predicted"/>
<dbReference type="VEuPathDB" id="FungiDB:MUCCIDRAFT_157050"/>
<evidence type="ECO:0000313" key="2">
    <source>
        <dbReference type="Proteomes" id="UP000077051"/>
    </source>
</evidence>
<protein>
    <submittedName>
        <fullName evidence="1">Uncharacterized protein</fullName>
    </submittedName>
</protein>
<evidence type="ECO:0000313" key="1">
    <source>
        <dbReference type="EMBL" id="OAD00397.1"/>
    </source>
</evidence>
<accession>A0A162YSV1</accession>
<dbReference type="Proteomes" id="UP000077051">
    <property type="component" value="Unassembled WGS sequence"/>
</dbReference>